<name>A0A286RIY0_9BACT</name>
<dbReference type="OrthoDB" id="277577at2"/>
<dbReference type="RefSeq" id="WP_095415797.1">
    <property type="nucleotide sequence ID" value="NZ_CP018477.1"/>
</dbReference>
<dbReference type="InterPro" id="IPR025293">
    <property type="entry name" value="YfiR/HmsC-like"/>
</dbReference>
<keyword evidence="1" id="KW-0472">Membrane</keyword>
<keyword evidence="1" id="KW-0812">Transmembrane</keyword>
<proteinExistence type="predicted"/>
<sequence length="197" mass="22385">MYPIRVRHCQPQTIFQRGAIFLHDRAWVAVFLLLTASGSVFSQEVINREYLIKAAFLINFARYIEWPDLANDPNAPLIIGLYQPDPISPYLRQAIQSDATPRTIQLRIVNPDDPVPHCHILYFPRGIPPEKQRNILRAIPVKGILLVGETEGFLEWGGTINFVIVDNKVRLEINASQAQVQGLKISSKLIQIARLVR</sequence>
<dbReference type="KEGG" id="ttf:THTE_3270"/>
<evidence type="ECO:0000313" key="1">
    <source>
        <dbReference type="EMBL" id="ASV75872.1"/>
    </source>
</evidence>
<reference evidence="1 2" key="1">
    <citation type="journal article" name="Front. Microbiol.">
        <title>Sugar Metabolism of the First Thermophilic Planctomycete Thermogutta terrifontis: Comparative Genomic and Transcriptomic Approaches.</title>
        <authorList>
            <person name="Elcheninov A.G."/>
            <person name="Menzel P."/>
            <person name="Gudbergsdottir S.R."/>
            <person name="Slesarev A.I."/>
            <person name="Kadnikov V.V."/>
            <person name="Krogh A."/>
            <person name="Bonch-Osmolovskaya E.A."/>
            <person name="Peng X."/>
            <person name="Kublanov I.V."/>
        </authorList>
    </citation>
    <scope>NUCLEOTIDE SEQUENCE [LARGE SCALE GENOMIC DNA]</scope>
    <source>
        <strain evidence="1 2">R1</strain>
    </source>
</reference>
<accession>A0A286RIY0</accession>
<protein>
    <submittedName>
        <fullName evidence="1">Putative transmembrane protein</fullName>
    </submittedName>
</protein>
<dbReference type="AlphaFoldDB" id="A0A286RIY0"/>
<dbReference type="Proteomes" id="UP000215086">
    <property type="component" value="Chromosome"/>
</dbReference>
<keyword evidence="2" id="KW-1185">Reference proteome</keyword>
<dbReference type="EMBL" id="CP018477">
    <property type="protein sequence ID" value="ASV75872.1"/>
    <property type="molecule type" value="Genomic_DNA"/>
</dbReference>
<organism evidence="1 2">
    <name type="scientific">Thermogutta terrifontis</name>
    <dbReference type="NCBI Taxonomy" id="1331910"/>
    <lineage>
        <taxon>Bacteria</taxon>
        <taxon>Pseudomonadati</taxon>
        <taxon>Planctomycetota</taxon>
        <taxon>Planctomycetia</taxon>
        <taxon>Pirellulales</taxon>
        <taxon>Thermoguttaceae</taxon>
        <taxon>Thermogutta</taxon>
    </lineage>
</organism>
<dbReference type="Pfam" id="PF13689">
    <property type="entry name" value="DUF4154"/>
    <property type="match status" value="1"/>
</dbReference>
<gene>
    <name evidence="1" type="ORF">THTE_3270</name>
</gene>
<evidence type="ECO:0000313" key="2">
    <source>
        <dbReference type="Proteomes" id="UP000215086"/>
    </source>
</evidence>